<organism evidence="4">
    <name type="scientific">Absidia glauca</name>
    <name type="common">Pin mould</name>
    <dbReference type="NCBI Taxonomy" id="4829"/>
    <lineage>
        <taxon>Eukaryota</taxon>
        <taxon>Fungi</taxon>
        <taxon>Fungi incertae sedis</taxon>
        <taxon>Mucoromycota</taxon>
        <taxon>Mucoromycotina</taxon>
        <taxon>Mucoromycetes</taxon>
        <taxon>Mucorales</taxon>
        <taxon>Cunninghamellaceae</taxon>
        <taxon>Absidia</taxon>
    </lineage>
</organism>
<evidence type="ECO:0000259" key="3">
    <source>
        <dbReference type="PROSITE" id="PS51462"/>
    </source>
</evidence>
<dbReference type="STRING" id="4829.A0A168Q3E2"/>
<dbReference type="InterPro" id="IPR020476">
    <property type="entry name" value="Nudix_hydrolase"/>
</dbReference>
<accession>A0A168Q3E2</accession>
<dbReference type="PROSITE" id="PS51462">
    <property type="entry name" value="NUDIX"/>
    <property type="match status" value="1"/>
</dbReference>
<comment type="similarity">
    <text evidence="2">Belongs to the Nudix hydrolase family.</text>
</comment>
<dbReference type="Pfam" id="PF00293">
    <property type="entry name" value="NUDIX"/>
    <property type="match status" value="1"/>
</dbReference>
<dbReference type="OMA" id="CEGWEWW"/>
<dbReference type="OrthoDB" id="447842at2759"/>
<dbReference type="GO" id="GO:0005829">
    <property type="term" value="C:cytosol"/>
    <property type="evidence" value="ECO:0007669"/>
    <property type="project" value="TreeGrafter"/>
</dbReference>
<evidence type="ECO:0000313" key="5">
    <source>
        <dbReference type="Proteomes" id="UP000078561"/>
    </source>
</evidence>
<dbReference type="PANTHER" id="PTHR16099:SF5">
    <property type="entry name" value="NUCLEOTIDE TRIPHOSPHATE DIPHOSPHATASE NUDT15"/>
    <property type="match status" value="1"/>
</dbReference>
<dbReference type="InterPro" id="IPR020084">
    <property type="entry name" value="NUDIX_hydrolase_CS"/>
</dbReference>
<protein>
    <recommendedName>
        <fullName evidence="3">Nudix hydrolase domain-containing protein</fullName>
    </recommendedName>
</protein>
<proteinExistence type="inferred from homology"/>
<dbReference type="CDD" id="cd04678">
    <property type="entry name" value="NUDIX_MTH2_Nudt15"/>
    <property type="match status" value="1"/>
</dbReference>
<feature type="domain" description="Nudix hydrolase" evidence="3">
    <location>
        <begin position="4"/>
        <end position="139"/>
    </location>
</feature>
<evidence type="ECO:0000313" key="4">
    <source>
        <dbReference type="EMBL" id="SAM03445.1"/>
    </source>
</evidence>
<dbReference type="GO" id="GO:0006203">
    <property type="term" value="P:dGTP catabolic process"/>
    <property type="evidence" value="ECO:0007669"/>
    <property type="project" value="TreeGrafter"/>
</dbReference>
<dbReference type="PANTHER" id="PTHR16099">
    <property type="entry name" value="8-OXO-DGTP DIPHOSPHATES NUDT15"/>
    <property type="match status" value="1"/>
</dbReference>
<evidence type="ECO:0000256" key="1">
    <source>
        <dbReference type="ARBA" id="ARBA00022801"/>
    </source>
</evidence>
<dbReference type="AlphaFoldDB" id="A0A168Q3E2"/>
<dbReference type="PRINTS" id="PR00502">
    <property type="entry name" value="NUDIXFAMILY"/>
</dbReference>
<name>A0A168Q3E2_ABSGL</name>
<dbReference type="Proteomes" id="UP000078561">
    <property type="component" value="Unassembled WGS sequence"/>
</dbReference>
<dbReference type="EMBL" id="LT554138">
    <property type="protein sequence ID" value="SAM03445.1"/>
    <property type="molecule type" value="Genomic_DNA"/>
</dbReference>
<sequence>MQGAVQVGVGSIVKHRFSDGLKFLIAQRKNSHGSGTWQLAGGHLEFGESFEECARRETLEETNLDIGTPTYLTTTNDIMAGESKHYVTVFMHSRIDRIDALKVMEPDKIQGTWQWVTWPELANRTPLFLPLARLVRLIEQDVDLQKKLGILD</sequence>
<dbReference type="InterPro" id="IPR000086">
    <property type="entry name" value="NUDIX_hydrolase_dom"/>
</dbReference>
<evidence type="ECO:0000256" key="2">
    <source>
        <dbReference type="RuleBase" id="RU003476"/>
    </source>
</evidence>
<keyword evidence="1 2" id="KW-0378">Hydrolase</keyword>
<dbReference type="PROSITE" id="PS00893">
    <property type="entry name" value="NUDIX_BOX"/>
    <property type="match status" value="1"/>
</dbReference>
<dbReference type="InParanoid" id="A0A168Q3E2"/>
<reference evidence="4" key="1">
    <citation type="submission" date="2016-04" db="EMBL/GenBank/DDBJ databases">
        <authorList>
            <person name="Evans L.H."/>
            <person name="Alamgir A."/>
            <person name="Owens N."/>
            <person name="Weber N.D."/>
            <person name="Virtaneva K."/>
            <person name="Barbian K."/>
            <person name="Babar A."/>
            <person name="Rosenke K."/>
        </authorList>
    </citation>
    <scope>NUCLEOTIDE SEQUENCE [LARGE SCALE GENOMIC DNA]</scope>
    <source>
        <strain evidence="4">CBS 101.48</strain>
    </source>
</reference>
<dbReference type="FunFam" id="3.90.79.10:FF:000060">
    <property type="entry name" value="Nudix hydrolase 1"/>
    <property type="match status" value="1"/>
</dbReference>
<dbReference type="InterPro" id="IPR015797">
    <property type="entry name" value="NUDIX_hydrolase-like_dom_sf"/>
</dbReference>
<dbReference type="Gene3D" id="3.90.79.10">
    <property type="entry name" value="Nucleoside Triphosphate Pyrophosphohydrolase"/>
    <property type="match status" value="1"/>
</dbReference>
<dbReference type="SUPFAM" id="SSF55811">
    <property type="entry name" value="Nudix"/>
    <property type="match status" value="1"/>
</dbReference>
<dbReference type="GO" id="GO:0035539">
    <property type="term" value="F:8-oxo-7,8-dihydrodeoxyguanosine triphosphate pyrophosphatase activity"/>
    <property type="evidence" value="ECO:0007669"/>
    <property type="project" value="TreeGrafter"/>
</dbReference>
<gene>
    <name evidence="4" type="primary">ABSGL_09274.1 scaffold 10881</name>
</gene>
<keyword evidence="5" id="KW-1185">Reference proteome</keyword>